<dbReference type="Proteomes" id="UP000324800">
    <property type="component" value="Unassembled WGS sequence"/>
</dbReference>
<evidence type="ECO:0000313" key="1">
    <source>
        <dbReference type="EMBL" id="KAA6402346.1"/>
    </source>
</evidence>
<name>A0A5J4X6G1_9EUKA</name>
<dbReference type="AlphaFoldDB" id="A0A5J4X6G1"/>
<evidence type="ECO:0000313" key="2">
    <source>
        <dbReference type="Proteomes" id="UP000324800"/>
    </source>
</evidence>
<comment type="caution">
    <text evidence="1">The sequence shown here is derived from an EMBL/GenBank/DDBJ whole genome shotgun (WGS) entry which is preliminary data.</text>
</comment>
<proteinExistence type="predicted"/>
<accession>A0A5J4X6G1</accession>
<reference evidence="1 2" key="1">
    <citation type="submission" date="2019-03" db="EMBL/GenBank/DDBJ databases">
        <title>Single cell metagenomics reveals metabolic interactions within the superorganism composed of flagellate Streblomastix strix and complex community of Bacteroidetes bacteria on its surface.</title>
        <authorList>
            <person name="Treitli S.C."/>
            <person name="Kolisko M."/>
            <person name="Husnik F."/>
            <person name="Keeling P."/>
            <person name="Hampl V."/>
        </authorList>
    </citation>
    <scope>NUCLEOTIDE SEQUENCE [LARGE SCALE GENOMIC DNA]</scope>
    <source>
        <strain evidence="1">ST1C</strain>
    </source>
</reference>
<protein>
    <submittedName>
        <fullName evidence="1">Uncharacterized protein</fullName>
    </submittedName>
</protein>
<dbReference type="EMBL" id="SNRW01000250">
    <property type="protein sequence ID" value="KAA6402346.1"/>
    <property type="molecule type" value="Genomic_DNA"/>
</dbReference>
<sequence>MPIRMHVEQHWRCYSGSNASMKREQMVEIHRASVVMMEDNVWHLSTSILKGDNYYLSVTFRPLSNSKVCATTWLSSWIGLSRKEDRDKSL</sequence>
<organism evidence="1 2">
    <name type="scientific">Streblomastix strix</name>
    <dbReference type="NCBI Taxonomy" id="222440"/>
    <lineage>
        <taxon>Eukaryota</taxon>
        <taxon>Metamonada</taxon>
        <taxon>Preaxostyla</taxon>
        <taxon>Oxymonadida</taxon>
        <taxon>Streblomastigidae</taxon>
        <taxon>Streblomastix</taxon>
    </lineage>
</organism>
<gene>
    <name evidence="1" type="ORF">EZS28_002127</name>
</gene>